<dbReference type="AlphaFoldDB" id="A0A7D9D345"/>
<sequence length="51" mass="5713">MVELYYVVAHARNLTTSLIRESLPEQKTGELNVRLRVSSEGLTVADIQTPL</sequence>
<protein>
    <submittedName>
        <fullName evidence="1">Uncharacterized protein</fullName>
    </submittedName>
</protein>
<evidence type="ECO:0000313" key="1">
    <source>
        <dbReference type="EMBL" id="VUX56052.1"/>
    </source>
</evidence>
<organism evidence="1">
    <name type="scientific">uncultured Woeseiaceae bacterium</name>
    <dbReference type="NCBI Taxonomy" id="1983305"/>
    <lineage>
        <taxon>Bacteria</taxon>
        <taxon>Pseudomonadati</taxon>
        <taxon>Pseudomonadota</taxon>
        <taxon>Gammaproteobacteria</taxon>
        <taxon>Woeseiales</taxon>
        <taxon>Woeseiaceae</taxon>
        <taxon>environmental samples</taxon>
    </lineage>
</organism>
<reference evidence="1" key="1">
    <citation type="submission" date="2019-07" db="EMBL/GenBank/DDBJ databases">
        <authorList>
            <person name="Weber M."/>
            <person name="Kostadinov I."/>
            <person name="Kostadinov D I."/>
        </authorList>
    </citation>
    <scope>NUCLEOTIDE SEQUENCE</scope>
    <source>
        <strain evidence="1">Gfbio:sag-sample-m06:053724c1-46a9-4a36-b237-ea2bf867836b</strain>
    </source>
</reference>
<dbReference type="EMBL" id="LR633967">
    <property type="protein sequence ID" value="VUX56052.1"/>
    <property type="molecule type" value="Genomic_DNA"/>
</dbReference>
<proteinExistence type="predicted"/>
<accession>A0A7D9D345</accession>
<gene>
    <name evidence="1" type="ORF">JTBM06_V1_250012</name>
</gene>
<name>A0A7D9D345_9GAMM</name>